<evidence type="ECO:0000313" key="2">
    <source>
        <dbReference type="EMBL" id="TSE33138.1"/>
    </source>
</evidence>
<gene>
    <name evidence="2" type="ORF">Ttaiw_00683</name>
</gene>
<organism evidence="2 3">
    <name type="scientific">Tepidimonas taiwanensis</name>
    <dbReference type="NCBI Taxonomy" id="307486"/>
    <lineage>
        <taxon>Bacteria</taxon>
        <taxon>Pseudomonadati</taxon>
        <taxon>Pseudomonadota</taxon>
        <taxon>Betaproteobacteria</taxon>
        <taxon>Burkholderiales</taxon>
        <taxon>Tepidimonas</taxon>
    </lineage>
</organism>
<dbReference type="InterPro" id="IPR038695">
    <property type="entry name" value="Saro_0823-like_sf"/>
</dbReference>
<keyword evidence="3" id="KW-1185">Reference proteome</keyword>
<evidence type="ECO:0000256" key="1">
    <source>
        <dbReference type="SAM" id="SignalP"/>
    </source>
</evidence>
<accession>A0A554XBE8</accession>
<feature type="signal peptide" evidence="1">
    <location>
        <begin position="1"/>
        <end position="18"/>
    </location>
</feature>
<protein>
    <submittedName>
        <fullName evidence="2">Putative ACR</fullName>
    </submittedName>
</protein>
<dbReference type="InterPro" id="IPR003795">
    <property type="entry name" value="DUF192"/>
</dbReference>
<proteinExistence type="predicted"/>
<feature type="chain" id="PRO_5021890130" evidence="1">
    <location>
        <begin position="19"/>
        <end position="148"/>
    </location>
</feature>
<dbReference type="Gene3D" id="2.60.120.1140">
    <property type="entry name" value="Protein of unknown function DUF192"/>
    <property type="match status" value="1"/>
</dbReference>
<dbReference type="PANTHER" id="PTHR37953">
    <property type="entry name" value="UPF0127 PROTEIN MJ1496"/>
    <property type="match status" value="1"/>
</dbReference>
<sequence>MTAITAVAALLAGTGAAAQPSEPQRDLPRVTLRAGMHRIDAQVAATPAQRAIGLMWRRELGPNEGMLFVFDAPAVQCFWMKNTFIPLTAAFLAEDGRIVNLADMRPHDETNHCSGEPVRFVLEMPRGWFAQRGIGAGFRLAGAPFGTR</sequence>
<dbReference type="STRING" id="307486.GCA_000807215_01884"/>
<comment type="caution">
    <text evidence="2">The sequence shown here is derived from an EMBL/GenBank/DDBJ whole genome shotgun (WGS) entry which is preliminary data.</text>
</comment>
<dbReference type="OrthoDB" id="5526466at2"/>
<dbReference type="PANTHER" id="PTHR37953:SF1">
    <property type="entry name" value="UPF0127 PROTEIN MJ1496"/>
    <property type="match status" value="1"/>
</dbReference>
<keyword evidence="1" id="KW-0732">Signal</keyword>
<reference evidence="2 3" key="1">
    <citation type="submission" date="2019-07" db="EMBL/GenBank/DDBJ databases">
        <title>Tepidimonas taiwanensis I1-1 draft genome.</title>
        <authorList>
            <person name="Da Costa M.S."/>
            <person name="Froufe H.J.C."/>
            <person name="Egas C."/>
            <person name="Albuquerque L."/>
        </authorList>
    </citation>
    <scope>NUCLEOTIDE SEQUENCE [LARGE SCALE GENOMIC DNA]</scope>
    <source>
        <strain evidence="2 3">I1-1</strain>
    </source>
</reference>
<dbReference type="Proteomes" id="UP000317763">
    <property type="component" value="Unassembled WGS sequence"/>
</dbReference>
<dbReference type="Pfam" id="PF02643">
    <property type="entry name" value="DUF192"/>
    <property type="match status" value="1"/>
</dbReference>
<evidence type="ECO:0000313" key="3">
    <source>
        <dbReference type="Proteomes" id="UP000317763"/>
    </source>
</evidence>
<name>A0A554XBE8_9BURK</name>
<dbReference type="AlphaFoldDB" id="A0A554XBE8"/>
<dbReference type="RefSeq" id="WP_143897470.1">
    <property type="nucleotide sequence ID" value="NZ_CP083911.1"/>
</dbReference>
<dbReference type="EMBL" id="VJOM01000005">
    <property type="protein sequence ID" value="TSE33138.1"/>
    <property type="molecule type" value="Genomic_DNA"/>
</dbReference>